<protein>
    <submittedName>
        <fullName evidence="2">Phage portal protein</fullName>
    </submittedName>
</protein>
<accession>A0ABS8P5U4</accession>
<name>A0ABS8P5U4_9PSEU</name>
<proteinExistence type="predicted"/>
<evidence type="ECO:0000313" key="3">
    <source>
        <dbReference type="Proteomes" id="UP001199469"/>
    </source>
</evidence>
<organism evidence="2 3">
    <name type="scientific">Actinomycetospora endophytica</name>
    <dbReference type="NCBI Taxonomy" id="2291215"/>
    <lineage>
        <taxon>Bacteria</taxon>
        <taxon>Bacillati</taxon>
        <taxon>Actinomycetota</taxon>
        <taxon>Actinomycetes</taxon>
        <taxon>Pseudonocardiales</taxon>
        <taxon>Pseudonocardiaceae</taxon>
        <taxon>Actinomycetospora</taxon>
    </lineage>
</organism>
<dbReference type="Pfam" id="PF04860">
    <property type="entry name" value="Phage_portal"/>
    <property type="match status" value="1"/>
</dbReference>
<feature type="compositionally biased region" description="Low complexity" evidence="1">
    <location>
        <begin position="9"/>
        <end position="19"/>
    </location>
</feature>
<comment type="caution">
    <text evidence="2">The sequence shown here is derived from an EMBL/GenBank/DDBJ whole genome shotgun (WGS) entry which is preliminary data.</text>
</comment>
<feature type="region of interest" description="Disordered" evidence="1">
    <location>
        <begin position="1"/>
        <end position="48"/>
    </location>
</feature>
<sequence>MLTASGQMIGIAEAASAPAPAGPPASRLGLESDVPRGGSSDYNPGGVYPNGAERRSFMDECAGAYEACPPLSAAVDVTARTVTAGGLEVVPDDDNEEADETAPPREVLRLRKLLKFVNEREDIRQLLRGVAVDVQVFGDAFLEVVWLLGEPVGLYSLPANTMTVEADEHGTVTGYSQRVDTHPEAIEFSPNQVIHIPGDSVRGSLYGLGIVQKAFWPIATYLFAAALLKERMRRGDPPDLHADAPLEVPENELKTWKQQYKVMNVGAANIGNPIISRGGFNINELRTAARSDLVAIQTWCRDSILNVAGVPPAQVGIIESGNLGGGTGTSQFKTFRINTCGPLGQLILEKLNYFLLRAFGISGWHMELNEVDYRDDLIIEQIRDIRLRNGSWTLNELRGDIGEPPQPYGDNNVVVERSYVMSWDLMQAYSQSMINKNNSADAAAPPAPGEPGHAPPEEETRAPSFQGWDERARRR</sequence>
<gene>
    <name evidence="2" type="ORF">LQ327_08925</name>
</gene>
<dbReference type="RefSeq" id="WP_230731717.1">
    <property type="nucleotide sequence ID" value="NZ_JAJNDB010000001.1"/>
</dbReference>
<evidence type="ECO:0000313" key="2">
    <source>
        <dbReference type="EMBL" id="MCD2193504.1"/>
    </source>
</evidence>
<keyword evidence="3" id="KW-1185">Reference proteome</keyword>
<dbReference type="InterPro" id="IPR006944">
    <property type="entry name" value="Phage/GTA_portal"/>
</dbReference>
<dbReference type="EMBL" id="JAJNDB010000001">
    <property type="protein sequence ID" value="MCD2193504.1"/>
    <property type="molecule type" value="Genomic_DNA"/>
</dbReference>
<evidence type="ECO:0000256" key="1">
    <source>
        <dbReference type="SAM" id="MobiDB-lite"/>
    </source>
</evidence>
<feature type="region of interest" description="Disordered" evidence="1">
    <location>
        <begin position="436"/>
        <end position="475"/>
    </location>
</feature>
<dbReference type="Proteomes" id="UP001199469">
    <property type="component" value="Unassembled WGS sequence"/>
</dbReference>
<reference evidence="2 3" key="1">
    <citation type="submission" date="2021-11" db="EMBL/GenBank/DDBJ databases">
        <title>Draft genome sequence of Actinomycetospora sp. SF1 isolated from the rhizosphere soil.</title>
        <authorList>
            <person name="Duangmal K."/>
            <person name="Chantavorakit T."/>
        </authorList>
    </citation>
    <scope>NUCLEOTIDE SEQUENCE [LARGE SCALE GENOMIC DNA]</scope>
    <source>
        <strain evidence="2 3">TBRC 5722</strain>
    </source>
</reference>